<protein>
    <submittedName>
        <fullName evidence="2">Uncharacterized protein</fullName>
    </submittedName>
</protein>
<evidence type="ECO:0000313" key="2">
    <source>
        <dbReference type="EMBL" id="OWQ69976.1"/>
    </source>
</evidence>
<sequence length="118" mass="12830">MCYEENATGHYCTLTGQGESAIAADEGYCVPYSVLLGSGPFFIEKGIRPHAFFDAWQRFIHAWRGSTVSTKVDTYPHRPAIPRNAAFAFAGAVAGQRPARPTGAGRSPADHPQSCSRW</sequence>
<gene>
    <name evidence="2" type="ORF">CEE63_19110</name>
</gene>
<proteinExistence type="predicted"/>
<evidence type="ECO:0000313" key="3">
    <source>
        <dbReference type="Proteomes" id="UP000197090"/>
    </source>
</evidence>
<name>A0A246HY49_STEMA</name>
<dbReference type="EMBL" id="NIVX01000110">
    <property type="protein sequence ID" value="OWQ69976.1"/>
    <property type="molecule type" value="Genomic_DNA"/>
</dbReference>
<dbReference type="Proteomes" id="UP000197090">
    <property type="component" value="Unassembled WGS sequence"/>
</dbReference>
<dbReference type="AlphaFoldDB" id="A0A246HY49"/>
<feature type="region of interest" description="Disordered" evidence="1">
    <location>
        <begin position="94"/>
        <end position="118"/>
    </location>
</feature>
<organism evidence="2 3">
    <name type="scientific">Stenotrophomonas maltophilia</name>
    <name type="common">Pseudomonas maltophilia</name>
    <name type="synonym">Xanthomonas maltophilia</name>
    <dbReference type="NCBI Taxonomy" id="40324"/>
    <lineage>
        <taxon>Bacteria</taxon>
        <taxon>Pseudomonadati</taxon>
        <taxon>Pseudomonadota</taxon>
        <taxon>Gammaproteobacteria</taxon>
        <taxon>Lysobacterales</taxon>
        <taxon>Lysobacteraceae</taxon>
        <taxon>Stenotrophomonas</taxon>
        <taxon>Stenotrophomonas maltophilia group</taxon>
    </lineage>
</organism>
<comment type="caution">
    <text evidence="2">The sequence shown here is derived from an EMBL/GenBank/DDBJ whole genome shotgun (WGS) entry which is preliminary data.</text>
</comment>
<reference evidence="2 3" key="1">
    <citation type="submission" date="2017-06" db="EMBL/GenBank/DDBJ databases">
        <authorList>
            <person name="Kim H.J."/>
            <person name="Triplett B.A."/>
        </authorList>
    </citation>
    <scope>NUCLEOTIDE SEQUENCE [LARGE SCALE GENOMIC DNA]</scope>
    <source>
        <strain evidence="2 3">594</strain>
    </source>
</reference>
<accession>A0A246HY49</accession>
<evidence type="ECO:0000256" key="1">
    <source>
        <dbReference type="SAM" id="MobiDB-lite"/>
    </source>
</evidence>